<protein>
    <submittedName>
        <fullName evidence="3">Uncharacterized protein</fullName>
    </submittedName>
</protein>
<dbReference type="Proteomes" id="UP000003711">
    <property type="component" value="Unassembled WGS sequence"/>
</dbReference>
<dbReference type="HOGENOM" id="CLU_088501_1_0_10"/>
<evidence type="ECO:0000313" key="3">
    <source>
        <dbReference type="EMBL" id="EEF87553.1"/>
    </source>
</evidence>
<dbReference type="Pfam" id="PF05272">
    <property type="entry name" value="VapE-like_dom"/>
    <property type="match status" value="1"/>
</dbReference>
<feature type="non-terminal residue" evidence="3">
    <location>
        <position position="1"/>
    </location>
</feature>
<organism evidence="3 4">
    <name type="scientific">Bacteroides cellulosilyticus DSM 14838</name>
    <dbReference type="NCBI Taxonomy" id="537012"/>
    <lineage>
        <taxon>Bacteria</taxon>
        <taxon>Pseudomonadati</taxon>
        <taxon>Bacteroidota</taxon>
        <taxon>Bacteroidia</taxon>
        <taxon>Bacteroidales</taxon>
        <taxon>Bacteroidaceae</taxon>
        <taxon>Bacteroides</taxon>
    </lineage>
</organism>
<reference evidence="3 4" key="2">
    <citation type="submission" date="2009-01" db="EMBL/GenBank/DDBJ databases">
        <title>Draft genome sequence of Bacteroides cellulosilyticus (DSM 14838).</title>
        <authorList>
            <person name="Sudarsanam P."/>
            <person name="Ley R."/>
            <person name="Guruge J."/>
            <person name="Turnbaugh P.J."/>
            <person name="Mahowald M."/>
            <person name="Liep D."/>
            <person name="Gordon J."/>
        </authorList>
    </citation>
    <scope>NUCLEOTIDE SEQUENCE [LARGE SCALE GENOMIC DNA]</scope>
    <source>
        <strain evidence="3 4">DSM 14838</strain>
    </source>
</reference>
<dbReference type="RefSeq" id="WP_007214141.1">
    <property type="nucleotide sequence ID" value="NZ_EQ973492.1"/>
</dbReference>
<evidence type="ECO:0000259" key="2">
    <source>
        <dbReference type="Pfam" id="PF12990"/>
    </source>
</evidence>
<dbReference type="PANTHER" id="PTHR34985:SF1">
    <property type="entry name" value="SLR0554 PROTEIN"/>
    <property type="match status" value="1"/>
</dbReference>
<evidence type="ECO:0000313" key="4">
    <source>
        <dbReference type="Proteomes" id="UP000003711"/>
    </source>
</evidence>
<feature type="domain" description="Virulence-associated protein E-like" evidence="1">
    <location>
        <begin position="4"/>
        <end position="94"/>
    </location>
</feature>
<dbReference type="InterPro" id="IPR007936">
    <property type="entry name" value="VapE-like_dom"/>
</dbReference>
<reference evidence="3 4" key="1">
    <citation type="submission" date="2008-12" db="EMBL/GenBank/DDBJ databases">
        <authorList>
            <person name="Fulton L."/>
            <person name="Clifton S."/>
            <person name="Fulton B."/>
            <person name="Xu J."/>
            <person name="Minx P."/>
            <person name="Pepin K.H."/>
            <person name="Johnson M."/>
            <person name="Bhonagiri V."/>
            <person name="Nash W.E."/>
            <person name="Mardis E.R."/>
            <person name="Wilson R.K."/>
        </authorList>
    </citation>
    <scope>NUCLEOTIDE SEQUENCE [LARGE SCALE GENOMIC DNA]</scope>
    <source>
        <strain evidence="3 4">DSM 14838</strain>
    </source>
</reference>
<dbReference type="PANTHER" id="PTHR34985">
    <property type="entry name" value="SLR0554 PROTEIN"/>
    <property type="match status" value="1"/>
</dbReference>
<dbReference type="InterPro" id="IPR024450">
    <property type="entry name" value="DUF3874"/>
</dbReference>
<dbReference type="Pfam" id="PF12990">
    <property type="entry name" value="DUF3874"/>
    <property type="match status" value="1"/>
</dbReference>
<name>E2NKG3_9BACE</name>
<proteinExistence type="predicted"/>
<evidence type="ECO:0000259" key="1">
    <source>
        <dbReference type="Pfam" id="PF05272"/>
    </source>
</evidence>
<comment type="caution">
    <text evidence="3">The sequence shown here is derived from an EMBL/GenBank/DDBJ whole genome shotgun (WGS) entry which is preliminary data.</text>
</comment>
<gene>
    <name evidence="3" type="ORF">BACCELL_04805</name>
</gene>
<feature type="domain" description="DUF3874" evidence="2">
    <location>
        <begin position="97"/>
        <end position="167"/>
    </location>
</feature>
<dbReference type="EMBL" id="ACCH01000382">
    <property type="protein sequence ID" value="EEF87553.1"/>
    <property type="molecule type" value="Genomic_DNA"/>
</dbReference>
<sequence length="170" mass="19669">KPVANLRKPYGSSIQEMRRYASFIGTSNQKDLLTDPSGSRRFICIEVTAPINTNVTINYHQLYAQAMEAITKGERYWFDDTDEAILKESNREFEQISPLEQLFHCHFRSPEEGETGEQLSAMQIIEYLQEKNKAINLSQSSITTFGRILKRNQIQSKRTKKGMIYEVIKL</sequence>
<dbReference type="AlphaFoldDB" id="E2NKG3"/>
<accession>E2NKG3</accession>